<evidence type="ECO:0000313" key="1">
    <source>
        <dbReference type="EMBL" id="PWN53018.1"/>
    </source>
</evidence>
<proteinExistence type="predicted"/>
<name>A0ACD0P4F5_9BASI</name>
<dbReference type="EMBL" id="KZ819745">
    <property type="protein sequence ID" value="PWN53018.1"/>
    <property type="molecule type" value="Genomic_DNA"/>
</dbReference>
<organism evidence="1 2">
    <name type="scientific">Violaceomyces palustris</name>
    <dbReference type="NCBI Taxonomy" id="1673888"/>
    <lineage>
        <taxon>Eukaryota</taxon>
        <taxon>Fungi</taxon>
        <taxon>Dikarya</taxon>
        <taxon>Basidiomycota</taxon>
        <taxon>Ustilaginomycotina</taxon>
        <taxon>Ustilaginomycetes</taxon>
        <taxon>Violaceomycetales</taxon>
        <taxon>Violaceomycetaceae</taxon>
        <taxon>Violaceomyces</taxon>
    </lineage>
</organism>
<keyword evidence="2" id="KW-1185">Reference proteome</keyword>
<accession>A0ACD0P4F5</accession>
<sequence>MLHGGDKGPGGGGEGACVSAFVCEMSLGVNGFISGISFLILFFSFSFLFLRGSSSSAASSEDLEQRHSIVVRGLVERPYSHRKIR</sequence>
<reference evidence="1 2" key="1">
    <citation type="journal article" date="2018" name="Mol. Biol. Evol.">
        <title>Broad Genomic Sampling Reveals a Smut Pathogenic Ancestry of the Fungal Clade Ustilaginomycotina.</title>
        <authorList>
            <person name="Kijpornyongpan T."/>
            <person name="Mondo S.J."/>
            <person name="Barry K."/>
            <person name="Sandor L."/>
            <person name="Lee J."/>
            <person name="Lipzen A."/>
            <person name="Pangilinan J."/>
            <person name="LaButti K."/>
            <person name="Hainaut M."/>
            <person name="Henrissat B."/>
            <person name="Grigoriev I.V."/>
            <person name="Spatafora J.W."/>
            <person name="Aime M.C."/>
        </authorList>
    </citation>
    <scope>NUCLEOTIDE SEQUENCE [LARGE SCALE GENOMIC DNA]</scope>
    <source>
        <strain evidence="1 2">SA 807</strain>
    </source>
</reference>
<dbReference type="Proteomes" id="UP000245626">
    <property type="component" value="Unassembled WGS sequence"/>
</dbReference>
<protein>
    <submittedName>
        <fullName evidence="1">Uncharacterized protein</fullName>
    </submittedName>
</protein>
<evidence type="ECO:0000313" key="2">
    <source>
        <dbReference type="Proteomes" id="UP000245626"/>
    </source>
</evidence>
<gene>
    <name evidence="1" type="ORF">IE53DRAFT_224464</name>
</gene>